<dbReference type="SUPFAM" id="SSF50814">
    <property type="entry name" value="Lipocalins"/>
    <property type="match status" value="1"/>
</dbReference>
<dbReference type="PANTHER" id="PTHR10612">
    <property type="entry name" value="APOLIPOPROTEIN D"/>
    <property type="match status" value="1"/>
</dbReference>
<sequence>SDRGRVALTSLSPHLLNIFILFSFSSIYHRRREIPVMEAVMLLLVLVCVSASTVSAHDWELGSCSKVDPVPNFNTDNLLGQWYVIEQFDTTSTCLTLNYTRVSATQLKVTKSRQLVLLDSLSIEHTNSYTGTLDIPDVNNAGKMLAKWLLNIIGEIDYVVFDTDGETYAAIYDCQPVTTLGHRQSAAILSRTPSLPAATIVEIKQKLQNFNVNTNNFDKINQRDCIRRGDSGLNIDIDEDTFKNLISGASESFQTIATQVRNVARTVANVTKQLGSL</sequence>
<dbReference type="InterPro" id="IPR012674">
    <property type="entry name" value="Calycin"/>
</dbReference>
<dbReference type="Gene3D" id="2.40.128.20">
    <property type="match status" value="1"/>
</dbReference>
<accession>A0AAW0VU17</accession>
<feature type="transmembrane region" description="Helical" evidence="1">
    <location>
        <begin position="6"/>
        <end position="24"/>
    </location>
</feature>
<organism evidence="2 3">
    <name type="scientific">Cherax quadricarinatus</name>
    <name type="common">Australian red claw crayfish</name>
    <dbReference type="NCBI Taxonomy" id="27406"/>
    <lineage>
        <taxon>Eukaryota</taxon>
        <taxon>Metazoa</taxon>
        <taxon>Ecdysozoa</taxon>
        <taxon>Arthropoda</taxon>
        <taxon>Crustacea</taxon>
        <taxon>Multicrustacea</taxon>
        <taxon>Malacostraca</taxon>
        <taxon>Eumalacostraca</taxon>
        <taxon>Eucarida</taxon>
        <taxon>Decapoda</taxon>
        <taxon>Pleocyemata</taxon>
        <taxon>Astacidea</taxon>
        <taxon>Parastacoidea</taxon>
        <taxon>Parastacidae</taxon>
        <taxon>Cherax</taxon>
    </lineage>
</organism>
<dbReference type="GO" id="GO:0006629">
    <property type="term" value="P:lipid metabolic process"/>
    <property type="evidence" value="ECO:0007669"/>
    <property type="project" value="TreeGrafter"/>
</dbReference>
<gene>
    <name evidence="2" type="ORF">OTU49_013076</name>
</gene>
<evidence type="ECO:0000256" key="1">
    <source>
        <dbReference type="SAM" id="Phobius"/>
    </source>
</evidence>
<dbReference type="Proteomes" id="UP001445076">
    <property type="component" value="Unassembled WGS sequence"/>
</dbReference>
<evidence type="ECO:0000313" key="2">
    <source>
        <dbReference type="EMBL" id="KAK8720838.1"/>
    </source>
</evidence>
<feature type="non-terminal residue" evidence="2">
    <location>
        <position position="1"/>
    </location>
</feature>
<proteinExistence type="predicted"/>
<protein>
    <recommendedName>
        <fullName evidence="4">Apolipoprotein D</fullName>
    </recommendedName>
</protein>
<dbReference type="GO" id="GO:0005737">
    <property type="term" value="C:cytoplasm"/>
    <property type="evidence" value="ECO:0007669"/>
    <property type="project" value="TreeGrafter"/>
</dbReference>
<keyword evidence="1" id="KW-0472">Membrane</keyword>
<evidence type="ECO:0000313" key="3">
    <source>
        <dbReference type="Proteomes" id="UP001445076"/>
    </source>
</evidence>
<dbReference type="GO" id="GO:0000302">
    <property type="term" value="P:response to reactive oxygen species"/>
    <property type="evidence" value="ECO:0007669"/>
    <property type="project" value="TreeGrafter"/>
</dbReference>
<reference evidence="2 3" key="1">
    <citation type="journal article" date="2024" name="BMC Genomics">
        <title>Genome assembly of redclaw crayfish (Cherax quadricarinatus) provides insights into its immune adaptation and hypoxia tolerance.</title>
        <authorList>
            <person name="Liu Z."/>
            <person name="Zheng J."/>
            <person name="Li H."/>
            <person name="Fang K."/>
            <person name="Wang S."/>
            <person name="He J."/>
            <person name="Zhou D."/>
            <person name="Weng S."/>
            <person name="Chi M."/>
            <person name="Gu Z."/>
            <person name="He J."/>
            <person name="Li F."/>
            <person name="Wang M."/>
        </authorList>
    </citation>
    <scope>NUCLEOTIDE SEQUENCE [LARGE SCALE GENOMIC DNA]</scope>
    <source>
        <strain evidence="2">ZL_2023a</strain>
    </source>
</reference>
<dbReference type="PANTHER" id="PTHR10612:SF49">
    <property type="entry name" value="APOLIPOPROTEIN D-LIKE PROTEIN"/>
    <property type="match status" value="1"/>
</dbReference>
<evidence type="ECO:0008006" key="4">
    <source>
        <dbReference type="Google" id="ProtNLM"/>
    </source>
</evidence>
<name>A0AAW0VU17_CHEQU</name>
<dbReference type="EMBL" id="JARKIK010000176">
    <property type="protein sequence ID" value="KAK8720838.1"/>
    <property type="molecule type" value="Genomic_DNA"/>
</dbReference>
<dbReference type="AlphaFoldDB" id="A0AAW0VU17"/>
<comment type="caution">
    <text evidence="2">The sequence shown here is derived from an EMBL/GenBank/DDBJ whole genome shotgun (WGS) entry which is preliminary data.</text>
</comment>
<feature type="transmembrane region" description="Helical" evidence="1">
    <location>
        <begin position="36"/>
        <end position="56"/>
    </location>
</feature>
<keyword evidence="3" id="KW-1185">Reference proteome</keyword>
<keyword evidence="1" id="KW-1133">Transmembrane helix</keyword>
<keyword evidence="1" id="KW-0812">Transmembrane</keyword>